<evidence type="ECO:0008006" key="3">
    <source>
        <dbReference type="Google" id="ProtNLM"/>
    </source>
</evidence>
<keyword evidence="2" id="KW-1185">Reference proteome</keyword>
<reference evidence="1 2" key="1">
    <citation type="submission" date="2015-02" db="EMBL/GenBank/DDBJ databases">
        <title>Draft genome sequence of Kitasatospora griseola MF730-N6, a bafilomycin, terpentecin and satosporin producer.</title>
        <authorList>
            <person name="Arens J.C."/>
            <person name="Haltli B."/>
            <person name="Kerr R.G."/>
        </authorList>
    </citation>
    <scope>NUCLEOTIDE SEQUENCE [LARGE SCALE GENOMIC DNA]</scope>
    <source>
        <strain evidence="1 2">MF730-N6</strain>
    </source>
</reference>
<evidence type="ECO:0000313" key="1">
    <source>
        <dbReference type="EMBL" id="KIQ64670.1"/>
    </source>
</evidence>
<name>A0A0D0N8Y7_KITGR</name>
<protein>
    <recommendedName>
        <fullName evidence="3">Sporadically distributed protein, TIGR04141 family</fullName>
    </recommendedName>
</protein>
<dbReference type="EMBL" id="JXZB01000002">
    <property type="protein sequence ID" value="KIQ64670.1"/>
    <property type="molecule type" value="Genomic_DNA"/>
</dbReference>
<dbReference type="InterPro" id="IPR026487">
    <property type="entry name" value="CHP04141"/>
</dbReference>
<dbReference type="AlphaFoldDB" id="A0A0D0N8Y7"/>
<dbReference type="NCBIfam" id="TIGR04141">
    <property type="entry name" value="TIGR04141 family sporadically distributed protein"/>
    <property type="match status" value="1"/>
</dbReference>
<evidence type="ECO:0000313" key="2">
    <source>
        <dbReference type="Proteomes" id="UP000032066"/>
    </source>
</evidence>
<gene>
    <name evidence="1" type="ORF">TR51_10685</name>
</gene>
<dbReference type="Pfam" id="PF19614">
    <property type="entry name" value="DUF6119"/>
    <property type="match status" value="1"/>
</dbReference>
<dbReference type="RefSeq" id="WP_043910408.1">
    <property type="nucleotide sequence ID" value="NZ_JXZB01000002.1"/>
</dbReference>
<dbReference type="PATRIC" id="fig|2064.6.peg.2289"/>
<organism evidence="1 2">
    <name type="scientific">Kitasatospora griseola</name>
    <name type="common">Streptomyces griseolosporeus</name>
    <dbReference type="NCBI Taxonomy" id="2064"/>
    <lineage>
        <taxon>Bacteria</taxon>
        <taxon>Bacillati</taxon>
        <taxon>Actinomycetota</taxon>
        <taxon>Actinomycetes</taxon>
        <taxon>Kitasatosporales</taxon>
        <taxon>Streptomycetaceae</taxon>
        <taxon>Kitasatospora</taxon>
    </lineage>
</organism>
<dbReference type="STRING" id="2064.TR51_10685"/>
<comment type="caution">
    <text evidence="1">The sequence shown here is derived from an EMBL/GenBank/DDBJ whole genome shotgun (WGS) entry which is preliminary data.</text>
</comment>
<proteinExistence type="predicted"/>
<sequence length="582" mass="64040">MSEQLTFDFVDSHPTTRPTTVYLLQDVGPSPAELRTAFNPQYQERNSFRTAEVLVDGIPAVALWGTIGAGRTPSWSEHLALLVGEQVDLAHHMAAAALVLPVDDNVFAVCFGHGHLLLDGARVAPSFGLEYVLRAVDPHRVNELTHTRPDVRVYTDRTSTAGDQHVRDFELDVYGEHCSRLTGRARGTGLSAERDARTWDKRSRVTGGDSLSLHLAVDAAHLVADLRAIAALRAEKPDPGFEAVSYLRSLARHDPRTGLLNQKLAEELPDSRQIAFTPPVSPVGDVAQSRTVRVSLGRGHKPFHTDDVTTETFRRFLAELPVELRLGALEKARMQPLSDPDGGDPTEPSTSALRWLVAEITLADGHFFRRQNKWYEVAPDHLARIDAEVRALFAASPHYNLPVWPTRAEAAVRQLTDAHERGYNGLAAETLGWACLDRDLIKCDVHPGGFEPADLVTPDGTLVHVKRAEDSGPLSHLFVQGRVSADALHSQVDANQEFVAKATRSFPGFPQGLFKPQRVVFAIALKTGADLTPDSLFTMSKISLLDTARRLKSMGIEVHVQGIDNRARAVQDRAEKRARQGR</sequence>
<dbReference type="OrthoDB" id="3323334at2"/>
<dbReference type="Proteomes" id="UP000032066">
    <property type="component" value="Unassembled WGS sequence"/>
</dbReference>
<accession>A0A0D0N8Y7</accession>